<organism evidence="2 3">
    <name type="scientific">Persephonella hydrogeniphila</name>
    <dbReference type="NCBI Taxonomy" id="198703"/>
    <lineage>
        <taxon>Bacteria</taxon>
        <taxon>Pseudomonadati</taxon>
        <taxon>Aquificota</taxon>
        <taxon>Aquificia</taxon>
        <taxon>Aquificales</taxon>
        <taxon>Hydrogenothermaceae</taxon>
        <taxon>Persephonella</taxon>
    </lineage>
</organism>
<dbReference type="SMART" id="SM00028">
    <property type="entry name" value="TPR"/>
    <property type="match status" value="3"/>
</dbReference>
<reference evidence="3" key="1">
    <citation type="submission" date="2017-09" db="EMBL/GenBank/DDBJ databases">
        <authorList>
            <person name="Varghese N."/>
            <person name="Submissions S."/>
        </authorList>
    </citation>
    <scope>NUCLEOTIDE SEQUENCE [LARGE SCALE GENOMIC DNA]</scope>
    <source>
        <strain evidence="3">DSM 15103</strain>
    </source>
</reference>
<gene>
    <name evidence="2" type="ORF">SAMN06265182_1893</name>
</gene>
<dbReference type="Proteomes" id="UP000219036">
    <property type="component" value="Unassembled WGS sequence"/>
</dbReference>
<name>A0A285NNP8_9AQUI</name>
<dbReference type="EMBL" id="OBEI01000011">
    <property type="protein sequence ID" value="SNZ10587.1"/>
    <property type="molecule type" value="Genomic_DNA"/>
</dbReference>
<evidence type="ECO:0000313" key="2">
    <source>
        <dbReference type="EMBL" id="SNZ10587.1"/>
    </source>
</evidence>
<dbReference type="PROSITE" id="PS50293">
    <property type="entry name" value="TPR_REGION"/>
    <property type="match status" value="1"/>
</dbReference>
<dbReference type="PROSITE" id="PS50005">
    <property type="entry name" value="TPR"/>
    <property type="match status" value="2"/>
</dbReference>
<dbReference type="AlphaFoldDB" id="A0A285NNP8"/>
<dbReference type="RefSeq" id="WP_245844930.1">
    <property type="nucleotide sequence ID" value="NZ_OBEI01000011.1"/>
</dbReference>
<dbReference type="PANTHER" id="PTHR44809">
    <property type="match status" value="1"/>
</dbReference>
<evidence type="ECO:0000313" key="3">
    <source>
        <dbReference type="Proteomes" id="UP000219036"/>
    </source>
</evidence>
<dbReference type="InterPro" id="IPR019734">
    <property type="entry name" value="TPR_rpt"/>
</dbReference>
<feature type="repeat" description="TPR" evidence="1">
    <location>
        <begin position="13"/>
        <end position="46"/>
    </location>
</feature>
<dbReference type="InterPro" id="IPR011990">
    <property type="entry name" value="TPR-like_helical_dom_sf"/>
</dbReference>
<sequence>MPRIVILEDPLSAREHNNLGVAYEKKGKLELAEKEYRKAIKKDKNWDIPYFNLGNIYFKKKEYRKAEEYYRKAIQLNPKNSDAMNNLSYLLYLQGKIDEAYRLIKRAISIKFKPEYIDTLKEIEEKIYESN</sequence>
<dbReference type="Pfam" id="PF13374">
    <property type="entry name" value="TPR_10"/>
    <property type="match status" value="1"/>
</dbReference>
<protein>
    <submittedName>
        <fullName evidence="2">Tetratricopeptide repeat-containing protein</fullName>
    </submittedName>
</protein>
<dbReference type="PANTHER" id="PTHR44809:SF1">
    <property type="entry name" value="PROTEIN O-MANNOSYL-TRANSFERASE TMTC1"/>
    <property type="match status" value="1"/>
</dbReference>
<keyword evidence="3" id="KW-1185">Reference proteome</keyword>
<proteinExistence type="predicted"/>
<dbReference type="Pfam" id="PF00515">
    <property type="entry name" value="TPR_1"/>
    <property type="match status" value="2"/>
</dbReference>
<keyword evidence="1" id="KW-0802">TPR repeat</keyword>
<dbReference type="SUPFAM" id="SSF48452">
    <property type="entry name" value="TPR-like"/>
    <property type="match status" value="1"/>
</dbReference>
<accession>A0A285NNP8</accession>
<feature type="repeat" description="TPR" evidence="1">
    <location>
        <begin position="47"/>
        <end position="80"/>
    </location>
</feature>
<dbReference type="Gene3D" id="1.25.40.10">
    <property type="entry name" value="Tetratricopeptide repeat domain"/>
    <property type="match status" value="2"/>
</dbReference>
<dbReference type="InterPro" id="IPR052943">
    <property type="entry name" value="TMTC_O-mannosyl-trnsfr"/>
</dbReference>
<evidence type="ECO:0000256" key="1">
    <source>
        <dbReference type="PROSITE-ProRule" id="PRU00339"/>
    </source>
</evidence>